<feature type="domain" description="HTH myb-type" evidence="2">
    <location>
        <begin position="64"/>
        <end position="118"/>
    </location>
</feature>
<dbReference type="GO" id="GO:0006355">
    <property type="term" value="P:regulation of DNA-templated transcription"/>
    <property type="evidence" value="ECO:0000318"/>
    <property type="project" value="GO_Central"/>
</dbReference>
<dbReference type="GeneID" id="5021049"/>
<dbReference type="Pfam" id="PF00249">
    <property type="entry name" value="Myb_DNA-binding"/>
    <property type="match status" value="1"/>
</dbReference>
<dbReference type="GO" id="GO:0000981">
    <property type="term" value="F:DNA-binding transcription factor activity, RNA polymerase II-specific"/>
    <property type="evidence" value="ECO:0000318"/>
    <property type="project" value="GO_Central"/>
</dbReference>
<dbReference type="OMA" id="MTICLQQ"/>
<dbReference type="InterPro" id="IPR017930">
    <property type="entry name" value="Myb_dom"/>
</dbReference>
<dbReference type="Gene3D" id="1.10.10.60">
    <property type="entry name" value="Homeodomain-like"/>
    <property type="match status" value="1"/>
</dbReference>
<name>A0CAQ0_PARTE</name>
<feature type="domain" description="Myb-like" evidence="1">
    <location>
        <begin position="64"/>
        <end position="114"/>
    </location>
</feature>
<dbReference type="OrthoDB" id="2143914at2759"/>
<evidence type="ECO:0000259" key="1">
    <source>
        <dbReference type="PROSITE" id="PS50090"/>
    </source>
</evidence>
<organism evidence="3 4">
    <name type="scientific">Paramecium tetraurelia</name>
    <dbReference type="NCBI Taxonomy" id="5888"/>
    <lineage>
        <taxon>Eukaryota</taxon>
        <taxon>Sar</taxon>
        <taxon>Alveolata</taxon>
        <taxon>Ciliophora</taxon>
        <taxon>Intramacronucleata</taxon>
        <taxon>Oligohymenophorea</taxon>
        <taxon>Peniculida</taxon>
        <taxon>Parameciidae</taxon>
        <taxon>Paramecium</taxon>
    </lineage>
</organism>
<proteinExistence type="predicted"/>
<dbReference type="HOGENOM" id="CLU_158955_0_0_1"/>
<evidence type="ECO:0000313" key="3">
    <source>
        <dbReference type="EMBL" id="CAK67867.1"/>
    </source>
</evidence>
<dbReference type="PROSITE" id="PS50090">
    <property type="entry name" value="MYB_LIKE"/>
    <property type="match status" value="1"/>
</dbReference>
<keyword evidence="4" id="KW-1185">Reference proteome</keyword>
<dbReference type="InterPro" id="IPR001005">
    <property type="entry name" value="SANT/Myb"/>
</dbReference>
<dbReference type="RefSeq" id="XP_001435264.1">
    <property type="nucleotide sequence ID" value="XM_001435227.1"/>
</dbReference>
<dbReference type="AlphaFoldDB" id="A0CAQ0"/>
<dbReference type="GO" id="GO:0005634">
    <property type="term" value="C:nucleus"/>
    <property type="evidence" value="ECO:0000318"/>
    <property type="project" value="GO_Central"/>
</dbReference>
<dbReference type="KEGG" id="ptm:GSPATT00036648001"/>
<dbReference type="Proteomes" id="UP000000600">
    <property type="component" value="Unassembled WGS sequence"/>
</dbReference>
<dbReference type="EMBL" id="CT868055">
    <property type="protein sequence ID" value="CAK67867.1"/>
    <property type="molecule type" value="Genomic_DNA"/>
</dbReference>
<accession>A0CAQ0</accession>
<dbReference type="InterPro" id="IPR009057">
    <property type="entry name" value="Homeodomain-like_sf"/>
</dbReference>
<dbReference type="SMART" id="SM00717">
    <property type="entry name" value="SANT"/>
    <property type="match status" value="1"/>
</dbReference>
<dbReference type="InParanoid" id="A0CAQ0"/>
<sequence>MIHYYYILQQYLMIIQIITLMTTNQYQLLIYDDDFVQNPIQDESSLEYLMTICLQQSNATQDKKPCYQKQTFTKDEDKEILKYVMQYGPNFNKIVKYFPGKTMNMIKNRYYKKLRYLKSELDVDNEFDSMSNNTKIKKSH</sequence>
<dbReference type="SUPFAM" id="SSF46689">
    <property type="entry name" value="Homeodomain-like"/>
    <property type="match status" value="1"/>
</dbReference>
<evidence type="ECO:0000259" key="2">
    <source>
        <dbReference type="PROSITE" id="PS51294"/>
    </source>
</evidence>
<gene>
    <name evidence="3" type="ORF">GSPATT00036648001</name>
</gene>
<protein>
    <submittedName>
        <fullName evidence="3">Uncharacterized protein</fullName>
    </submittedName>
</protein>
<dbReference type="CDD" id="cd00167">
    <property type="entry name" value="SANT"/>
    <property type="match status" value="1"/>
</dbReference>
<evidence type="ECO:0000313" key="4">
    <source>
        <dbReference type="Proteomes" id="UP000000600"/>
    </source>
</evidence>
<dbReference type="GO" id="GO:0000978">
    <property type="term" value="F:RNA polymerase II cis-regulatory region sequence-specific DNA binding"/>
    <property type="evidence" value="ECO:0000318"/>
    <property type="project" value="GO_Central"/>
</dbReference>
<dbReference type="PROSITE" id="PS51294">
    <property type="entry name" value="HTH_MYB"/>
    <property type="match status" value="1"/>
</dbReference>
<reference evidence="3 4" key="1">
    <citation type="journal article" date="2006" name="Nature">
        <title>Global trends of whole-genome duplications revealed by the ciliate Paramecium tetraurelia.</title>
        <authorList>
            <consortium name="Genoscope"/>
            <person name="Aury J.-M."/>
            <person name="Jaillon O."/>
            <person name="Duret L."/>
            <person name="Noel B."/>
            <person name="Jubin C."/>
            <person name="Porcel B.M."/>
            <person name="Segurens B."/>
            <person name="Daubin V."/>
            <person name="Anthouard V."/>
            <person name="Aiach N."/>
            <person name="Arnaiz O."/>
            <person name="Billaut A."/>
            <person name="Beisson J."/>
            <person name="Blanc I."/>
            <person name="Bouhouche K."/>
            <person name="Camara F."/>
            <person name="Duharcourt S."/>
            <person name="Guigo R."/>
            <person name="Gogendeau D."/>
            <person name="Katinka M."/>
            <person name="Keller A.-M."/>
            <person name="Kissmehl R."/>
            <person name="Klotz C."/>
            <person name="Koll F."/>
            <person name="Le Moue A."/>
            <person name="Lepere C."/>
            <person name="Malinsky S."/>
            <person name="Nowacki M."/>
            <person name="Nowak J.K."/>
            <person name="Plattner H."/>
            <person name="Poulain J."/>
            <person name="Ruiz F."/>
            <person name="Serrano V."/>
            <person name="Zagulski M."/>
            <person name="Dessen P."/>
            <person name="Betermier M."/>
            <person name="Weissenbach J."/>
            <person name="Scarpelli C."/>
            <person name="Schachter V."/>
            <person name="Sperling L."/>
            <person name="Meyer E."/>
            <person name="Cohen J."/>
            <person name="Wincker P."/>
        </authorList>
    </citation>
    <scope>NUCLEOTIDE SEQUENCE [LARGE SCALE GENOMIC DNA]</scope>
    <source>
        <strain evidence="3 4">Stock d4-2</strain>
    </source>
</reference>